<keyword evidence="3" id="KW-0472">Membrane</keyword>
<gene>
    <name evidence="5" type="ORF">GCM10010911_41610</name>
</gene>
<dbReference type="Proteomes" id="UP000612456">
    <property type="component" value="Unassembled WGS sequence"/>
</dbReference>
<dbReference type="AlphaFoldDB" id="A0A916Z6Y0"/>
<accession>A0A916Z6Y0</accession>
<comment type="caution">
    <text evidence="5">The sequence shown here is derived from an EMBL/GenBank/DDBJ whole genome shotgun (WGS) entry which is preliminary data.</text>
</comment>
<keyword evidence="3" id="KW-1133">Transmembrane helix</keyword>
<evidence type="ECO:0000313" key="5">
    <source>
        <dbReference type="EMBL" id="GGD79225.1"/>
    </source>
</evidence>
<evidence type="ECO:0000256" key="1">
    <source>
        <dbReference type="ARBA" id="ARBA00023125"/>
    </source>
</evidence>
<reference evidence="5" key="2">
    <citation type="submission" date="2020-09" db="EMBL/GenBank/DDBJ databases">
        <authorList>
            <person name="Sun Q."/>
            <person name="Zhou Y."/>
        </authorList>
    </citation>
    <scope>NUCLEOTIDE SEQUENCE</scope>
    <source>
        <strain evidence="5">CGMCC 1.15178</strain>
    </source>
</reference>
<evidence type="ECO:0000259" key="4">
    <source>
        <dbReference type="PROSITE" id="PS50977"/>
    </source>
</evidence>
<dbReference type="EMBL" id="BMHP01000003">
    <property type="protein sequence ID" value="GGD79225.1"/>
    <property type="molecule type" value="Genomic_DNA"/>
</dbReference>
<proteinExistence type="predicted"/>
<name>A0A916Z6Y0_9BACL</name>
<dbReference type="RefSeq" id="WP_188994510.1">
    <property type="nucleotide sequence ID" value="NZ_BMHP01000003.1"/>
</dbReference>
<reference evidence="5" key="1">
    <citation type="journal article" date="2014" name="Int. J. Syst. Evol. Microbiol.">
        <title>Complete genome sequence of Corynebacterium casei LMG S-19264T (=DSM 44701T), isolated from a smear-ripened cheese.</title>
        <authorList>
            <consortium name="US DOE Joint Genome Institute (JGI-PGF)"/>
            <person name="Walter F."/>
            <person name="Albersmeier A."/>
            <person name="Kalinowski J."/>
            <person name="Ruckert C."/>
        </authorList>
    </citation>
    <scope>NUCLEOTIDE SEQUENCE</scope>
    <source>
        <strain evidence="5">CGMCC 1.15178</strain>
    </source>
</reference>
<organism evidence="5 6">
    <name type="scientific">Paenibacillus nasutitermitis</name>
    <dbReference type="NCBI Taxonomy" id="1652958"/>
    <lineage>
        <taxon>Bacteria</taxon>
        <taxon>Bacillati</taxon>
        <taxon>Bacillota</taxon>
        <taxon>Bacilli</taxon>
        <taxon>Bacillales</taxon>
        <taxon>Paenibacillaceae</taxon>
        <taxon>Paenibacillus</taxon>
    </lineage>
</organism>
<dbReference type="Gene3D" id="1.10.357.10">
    <property type="entry name" value="Tetracycline Repressor, domain 2"/>
    <property type="match status" value="1"/>
</dbReference>
<dbReference type="InterPro" id="IPR050624">
    <property type="entry name" value="HTH-type_Tx_Regulator"/>
</dbReference>
<evidence type="ECO:0000256" key="2">
    <source>
        <dbReference type="PROSITE-ProRule" id="PRU00335"/>
    </source>
</evidence>
<keyword evidence="1 2" id="KW-0238">DNA-binding</keyword>
<feature type="domain" description="HTH tetR-type" evidence="4">
    <location>
        <begin position="14"/>
        <end position="74"/>
    </location>
</feature>
<evidence type="ECO:0000256" key="3">
    <source>
        <dbReference type="SAM" id="Phobius"/>
    </source>
</evidence>
<sequence length="203" mass="23559">MSPTKLTRTDPRVLRTRQLIRDAFLDLLQEMELEKITVNRIAERATINRVTFYLHYRDIADMMERMADDTIEEIQAILKDVPNQPQPAPTDKVWPVLVKMLEHIAENSNYYRVMLASKRIPVFTERLLKLMVEVLTNKIEKGDIPSSSFSVSVPKDIIIWYVSSAFIGTIVSWLRNDMPYTPLYLAKQLYLLVPLNSESSSQE</sequence>
<dbReference type="Pfam" id="PF14278">
    <property type="entry name" value="TetR_C_8"/>
    <property type="match status" value="1"/>
</dbReference>
<dbReference type="SUPFAM" id="SSF46689">
    <property type="entry name" value="Homeodomain-like"/>
    <property type="match status" value="1"/>
</dbReference>
<dbReference type="GO" id="GO:0003677">
    <property type="term" value="F:DNA binding"/>
    <property type="evidence" value="ECO:0007669"/>
    <property type="project" value="UniProtKB-UniRule"/>
</dbReference>
<dbReference type="PANTHER" id="PTHR43479:SF23">
    <property type="entry name" value="HTH TETR-TYPE DOMAIN-CONTAINING PROTEIN"/>
    <property type="match status" value="1"/>
</dbReference>
<dbReference type="PROSITE" id="PS50977">
    <property type="entry name" value="HTH_TETR_2"/>
    <property type="match status" value="1"/>
</dbReference>
<dbReference type="PANTHER" id="PTHR43479">
    <property type="entry name" value="ACREF/ENVCD OPERON REPRESSOR-RELATED"/>
    <property type="match status" value="1"/>
</dbReference>
<keyword evidence="3" id="KW-0812">Transmembrane</keyword>
<dbReference type="InterPro" id="IPR009057">
    <property type="entry name" value="Homeodomain-like_sf"/>
</dbReference>
<dbReference type="InterPro" id="IPR001647">
    <property type="entry name" value="HTH_TetR"/>
</dbReference>
<protein>
    <submittedName>
        <fullName evidence="5">TetR family transcriptional regulator</fullName>
    </submittedName>
</protein>
<dbReference type="InterPro" id="IPR039532">
    <property type="entry name" value="TetR_C_Firmicutes"/>
</dbReference>
<keyword evidence="6" id="KW-1185">Reference proteome</keyword>
<feature type="transmembrane region" description="Helical" evidence="3">
    <location>
        <begin position="157"/>
        <end position="174"/>
    </location>
</feature>
<feature type="DNA-binding region" description="H-T-H motif" evidence="2">
    <location>
        <begin position="37"/>
        <end position="56"/>
    </location>
</feature>
<evidence type="ECO:0000313" key="6">
    <source>
        <dbReference type="Proteomes" id="UP000612456"/>
    </source>
</evidence>